<accession>A0A0C9PNZ6</accession>
<dbReference type="GO" id="GO:0043456">
    <property type="term" value="P:regulation of pentose-phosphate shunt"/>
    <property type="evidence" value="ECO:0007669"/>
    <property type="project" value="TreeGrafter"/>
</dbReference>
<feature type="binding site" evidence="3">
    <location>
        <begin position="9"/>
        <end position="16"/>
    </location>
    <ligand>
        <name>substrate</name>
    </ligand>
</feature>
<dbReference type="SUPFAM" id="SSF53254">
    <property type="entry name" value="Phosphoglycerate mutase-like"/>
    <property type="match status" value="1"/>
</dbReference>
<dbReference type="GO" id="GO:0045820">
    <property type="term" value="P:negative regulation of glycolytic process"/>
    <property type="evidence" value="ECO:0007669"/>
    <property type="project" value="TreeGrafter"/>
</dbReference>
<evidence type="ECO:0000256" key="1">
    <source>
        <dbReference type="ARBA" id="ARBA00022801"/>
    </source>
</evidence>
<feature type="active site" description="Tele-phosphohistidine intermediate" evidence="2">
    <location>
        <position position="10"/>
    </location>
</feature>
<name>A0A0C9PNZ6_LACPA</name>
<feature type="binding site" evidence="3">
    <location>
        <position position="59"/>
    </location>
    <ligand>
        <name>substrate</name>
    </ligand>
</feature>
<dbReference type="PROSITE" id="PS00175">
    <property type="entry name" value="PG_MUTASE"/>
    <property type="match status" value="1"/>
</dbReference>
<dbReference type="Gene3D" id="3.40.50.1240">
    <property type="entry name" value="Phosphoglycerate mutase-like"/>
    <property type="match status" value="1"/>
</dbReference>
<feature type="active site" description="Proton donor/acceptor" evidence="2">
    <location>
        <position position="85"/>
    </location>
</feature>
<dbReference type="InterPro" id="IPR051695">
    <property type="entry name" value="Phosphoglycerate_Mutase"/>
</dbReference>
<keyword evidence="1" id="KW-0378">Hydrolase</keyword>
<dbReference type="Proteomes" id="UP000032552">
    <property type="component" value="Unassembled WGS sequence"/>
</dbReference>
<dbReference type="AlphaFoldDB" id="A0A0C9PNZ6"/>
<dbReference type="CDD" id="cd07067">
    <property type="entry name" value="HP_PGM_like"/>
    <property type="match status" value="1"/>
</dbReference>
<sequence>MTIRLYLVRHGETPMNAARQLQGITDAALTAKGRAAADRLGELLRPVPFAKVFTSDRGRTIETAHRIIAGHQPQPPLIQLSALREYYFGGLEGDSGNAVITRTIRQFGVAAAFRAWRGSERFAGLVRSIREADPTHQAEDLPDLIARAHQAFTQVIAQSPDNNDILVVSHGMLLSALIYQLAPEDLPFMLLKNTSVTRVDITEKQWQVRGVNLTRERDILALRGSATSTAHDAASDQSPK</sequence>
<dbReference type="SMART" id="SM00855">
    <property type="entry name" value="PGAM"/>
    <property type="match status" value="1"/>
</dbReference>
<dbReference type="InterPro" id="IPR001345">
    <property type="entry name" value="PG/BPGM_mutase_AS"/>
</dbReference>
<dbReference type="Pfam" id="PF00300">
    <property type="entry name" value="His_Phos_1"/>
    <property type="match status" value="1"/>
</dbReference>
<dbReference type="RefSeq" id="WP_045624907.1">
    <property type="nucleotide sequence ID" value="NZ_BAYM01000083.1"/>
</dbReference>
<evidence type="ECO:0000256" key="4">
    <source>
        <dbReference type="PIRSR" id="PIRSR613078-3"/>
    </source>
</evidence>
<proteinExistence type="predicted"/>
<comment type="caution">
    <text evidence="5">The sequence shown here is derived from an EMBL/GenBank/DDBJ whole genome shotgun (WGS) entry which is preliminary data.</text>
</comment>
<feature type="site" description="Transition state stabilizer" evidence="4">
    <location>
        <position position="170"/>
    </location>
</feature>
<evidence type="ECO:0000313" key="6">
    <source>
        <dbReference type="Proteomes" id="UP000032552"/>
    </source>
</evidence>
<reference evidence="6" key="1">
    <citation type="submission" date="2014-05" db="EMBL/GenBank/DDBJ databases">
        <title>Whole genome sequencing of Lactobacillus casei NRIC0644.</title>
        <authorList>
            <person name="Atarashi H."/>
            <person name="Yoshida Y."/>
            <person name="Fujimura S."/>
            <person name="Tanaka N."/>
            <person name="Shiwa Y."/>
            <person name="Yoshikawa H."/>
            <person name="Okada S."/>
            <person name="Nakagawa J."/>
        </authorList>
    </citation>
    <scope>NUCLEOTIDE SEQUENCE [LARGE SCALE GENOMIC DNA]</scope>
    <source>
        <strain evidence="6">NRIC0644</strain>
    </source>
</reference>
<evidence type="ECO:0000256" key="3">
    <source>
        <dbReference type="PIRSR" id="PIRSR613078-2"/>
    </source>
</evidence>
<dbReference type="InterPro" id="IPR013078">
    <property type="entry name" value="His_Pase_superF_clade-1"/>
</dbReference>
<evidence type="ECO:0000256" key="2">
    <source>
        <dbReference type="PIRSR" id="PIRSR613078-1"/>
    </source>
</evidence>
<dbReference type="InterPro" id="IPR029033">
    <property type="entry name" value="His_PPase_superfam"/>
</dbReference>
<dbReference type="PANTHER" id="PTHR46517">
    <property type="entry name" value="FRUCTOSE-2,6-BISPHOSPHATASE TIGAR"/>
    <property type="match status" value="1"/>
</dbReference>
<dbReference type="GO" id="GO:0005829">
    <property type="term" value="C:cytosol"/>
    <property type="evidence" value="ECO:0007669"/>
    <property type="project" value="TreeGrafter"/>
</dbReference>
<evidence type="ECO:0000313" key="5">
    <source>
        <dbReference type="EMBL" id="GAN36651.1"/>
    </source>
</evidence>
<dbReference type="EMBL" id="BAYM01000083">
    <property type="protein sequence ID" value="GAN36651.1"/>
    <property type="molecule type" value="Genomic_DNA"/>
</dbReference>
<gene>
    <name evidence="5" type="ORF">LC0644_1240</name>
</gene>
<protein>
    <submittedName>
        <fullName evidence="5">Phosphoglycerate mutase</fullName>
    </submittedName>
</protein>
<dbReference type="PANTHER" id="PTHR46517:SF1">
    <property type="entry name" value="FRUCTOSE-2,6-BISPHOSPHATASE TIGAR"/>
    <property type="match status" value="1"/>
</dbReference>
<organism evidence="5 6">
    <name type="scientific">Lacticaseibacillus paracasei NRIC 0644</name>
    <dbReference type="NCBI Taxonomy" id="1435038"/>
    <lineage>
        <taxon>Bacteria</taxon>
        <taxon>Bacillati</taxon>
        <taxon>Bacillota</taxon>
        <taxon>Bacilli</taxon>
        <taxon>Lactobacillales</taxon>
        <taxon>Lactobacillaceae</taxon>
        <taxon>Lacticaseibacillus</taxon>
    </lineage>
</organism>
<dbReference type="GO" id="GO:0004331">
    <property type="term" value="F:fructose-2,6-bisphosphate 2-phosphatase activity"/>
    <property type="evidence" value="ECO:0007669"/>
    <property type="project" value="TreeGrafter"/>
</dbReference>